<protein>
    <submittedName>
        <fullName evidence="1">Uncharacterized protein</fullName>
    </submittedName>
</protein>
<dbReference type="RefSeq" id="WP_151969425.1">
    <property type="nucleotide sequence ID" value="NZ_AP019860.1"/>
</dbReference>
<evidence type="ECO:0000313" key="1">
    <source>
        <dbReference type="EMBL" id="BBM85315.1"/>
    </source>
</evidence>
<gene>
    <name evidence="1" type="ORF">UABAM_03681</name>
</gene>
<dbReference type="Proteomes" id="UP000326354">
    <property type="component" value="Chromosome"/>
</dbReference>
<proteinExistence type="predicted"/>
<dbReference type="AlphaFoldDB" id="A0A5S9IRF6"/>
<dbReference type="EMBL" id="AP019860">
    <property type="protein sequence ID" value="BBM85315.1"/>
    <property type="molecule type" value="Genomic_DNA"/>
</dbReference>
<sequence length="432" mass="51580">MKFITIVICLFSFVVAQNIDFKMEEDKRNNTTWTFRYPQKVSGTYTCRLIFNNKNEIVNSRLWLQFHQRHFSYVYTSKSRKILKGKYTLEILKSPNSDTQSIPQKYHFYIGAPPEIAKQHYNYLHLFLLLDKENEWCSTLRKERSDLIAKNPKENTIEEWYRKNIEKLNDWRQKTNKFFSPNTIVTYDLFVQQSTLSLLKTYQEIMDMHKRWLLSGGDLTKLSPQFTNILMNLEKQVTTLHQQIRTHILQFNKKDIGNLLKQIAQIESLEPIDHWKIELQIHQLILTNNQYPKVANSLQKIERVLREINDRLTQKNVQKIKTLISQTQKIIETNSFEKNNNDKIYVANLLQQVSTEKGLDQITDKQLEATEKKLLLMKEHKCHRLLTGLVYWIKVYKMYKKQNPQKEIHLKKTQLSIQLIVVELKKCIKESQ</sequence>
<name>A0A5S9IRF6_UABAM</name>
<reference evidence="1 2" key="1">
    <citation type="submission" date="2019-08" db="EMBL/GenBank/DDBJ databases">
        <title>Complete genome sequence of Candidatus Uab amorphum.</title>
        <authorList>
            <person name="Shiratori T."/>
            <person name="Suzuki S."/>
            <person name="Kakizawa Y."/>
            <person name="Ishida K."/>
        </authorList>
    </citation>
    <scope>NUCLEOTIDE SEQUENCE [LARGE SCALE GENOMIC DNA]</scope>
    <source>
        <strain evidence="1 2">SRT547</strain>
    </source>
</reference>
<dbReference type="KEGG" id="uam:UABAM_03681"/>
<accession>A0A5S9IRF6</accession>
<evidence type="ECO:0000313" key="2">
    <source>
        <dbReference type="Proteomes" id="UP000326354"/>
    </source>
</evidence>
<keyword evidence="2" id="KW-1185">Reference proteome</keyword>
<organism evidence="1 2">
    <name type="scientific">Uabimicrobium amorphum</name>
    <dbReference type="NCBI Taxonomy" id="2596890"/>
    <lineage>
        <taxon>Bacteria</taxon>
        <taxon>Pseudomonadati</taxon>
        <taxon>Planctomycetota</taxon>
        <taxon>Candidatus Uabimicrobiia</taxon>
        <taxon>Candidatus Uabimicrobiales</taxon>
        <taxon>Candidatus Uabimicrobiaceae</taxon>
        <taxon>Candidatus Uabimicrobium</taxon>
    </lineage>
</organism>